<dbReference type="InterPro" id="IPR007355">
    <property type="entry name" value="DUF424"/>
</dbReference>
<accession>A0A7C5Q632</accession>
<organism evidence="1">
    <name type="scientific">Caldiarchaeum subterraneum</name>
    <dbReference type="NCBI Taxonomy" id="311458"/>
    <lineage>
        <taxon>Archaea</taxon>
        <taxon>Nitrososphaerota</taxon>
        <taxon>Candidatus Caldarchaeales</taxon>
        <taxon>Candidatus Caldarchaeaceae</taxon>
        <taxon>Candidatus Caldarchaeum</taxon>
    </lineage>
</organism>
<protein>
    <submittedName>
        <fullName evidence="1">DUF424 family protein</fullName>
    </submittedName>
</protein>
<gene>
    <name evidence="1" type="ORF">ENM11_02070</name>
</gene>
<comment type="caution">
    <text evidence="1">The sequence shown here is derived from an EMBL/GenBank/DDBJ whole genome shotgun (WGS) entry which is preliminary data.</text>
</comment>
<name>A0A7C5Q632_CALS0</name>
<dbReference type="Pfam" id="PF04242">
    <property type="entry name" value="DUF424"/>
    <property type="match status" value="1"/>
</dbReference>
<reference evidence="1" key="1">
    <citation type="journal article" date="2020" name="mSystems">
        <title>Genome- and Community-Level Interaction Insights into Carbon Utilization and Element Cycling Functions of Hydrothermarchaeota in Hydrothermal Sediment.</title>
        <authorList>
            <person name="Zhou Z."/>
            <person name="Liu Y."/>
            <person name="Xu W."/>
            <person name="Pan J."/>
            <person name="Luo Z.H."/>
            <person name="Li M."/>
        </authorList>
    </citation>
    <scope>NUCLEOTIDE SEQUENCE [LARGE SCALE GENOMIC DNA]</scope>
    <source>
        <strain evidence="1">SpSt-1056</strain>
    </source>
</reference>
<dbReference type="Gene3D" id="3.30.1860.10">
    <property type="entry name" value="uncharacterized conserved protein from methanopyrus kandleri domain like"/>
    <property type="match status" value="1"/>
</dbReference>
<evidence type="ECO:0000313" key="1">
    <source>
        <dbReference type="EMBL" id="HHK67927.1"/>
    </source>
</evidence>
<dbReference type="AlphaFoldDB" id="A0A7C5Q632"/>
<proteinExistence type="predicted"/>
<dbReference type="EMBL" id="DRWN01000019">
    <property type="protein sequence ID" value="HHK67927.1"/>
    <property type="molecule type" value="Genomic_DNA"/>
</dbReference>
<sequence length="116" mass="13044">MPAGRRTLLEEYSDASVKRCWVKTHHSRTGEIVVAVCDEELIGRKLKLSSGVSVEVTESFYKGMLVAEKEVVEYIRMGTIINLLGEKAVFAAIKHGYARKDSIMYVDGIPHLQLYL</sequence>